<dbReference type="Proteomes" id="UP001057452">
    <property type="component" value="Chromosome 8"/>
</dbReference>
<organism evidence="1 2">
    <name type="scientific">Chaenocephalus aceratus</name>
    <name type="common">Blackfin icefish</name>
    <name type="synonym">Chaenichthys aceratus</name>
    <dbReference type="NCBI Taxonomy" id="36190"/>
    <lineage>
        <taxon>Eukaryota</taxon>
        <taxon>Metazoa</taxon>
        <taxon>Chordata</taxon>
        <taxon>Craniata</taxon>
        <taxon>Vertebrata</taxon>
        <taxon>Euteleostomi</taxon>
        <taxon>Actinopterygii</taxon>
        <taxon>Neopterygii</taxon>
        <taxon>Teleostei</taxon>
        <taxon>Neoteleostei</taxon>
        <taxon>Acanthomorphata</taxon>
        <taxon>Eupercaria</taxon>
        <taxon>Perciformes</taxon>
        <taxon>Notothenioidei</taxon>
        <taxon>Channichthyidae</taxon>
        <taxon>Chaenocephalus</taxon>
    </lineage>
</organism>
<gene>
    <name evidence="1" type="ORF">KUCAC02_007270</name>
</gene>
<reference evidence="1" key="1">
    <citation type="submission" date="2022-05" db="EMBL/GenBank/DDBJ databases">
        <title>Chromosome-level genome of Chaenocephalus aceratus.</title>
        <authorList>
            <person name="Park H."/>
        </authorList>
    </citation>
    <scope>NUCLEOTIDE SEQUENCE</scope>
    <source>
        <strain evidence="1">KU_202001</strain>
    </source>
</reference>
<evidence type="ECO:0000313" key="1">
    <source>
        <dbReference type="EMBL" id="KAI4821676.1"/>
    </source>
</evidence>
<name>A0ACB9X517_CHAAC</name>
<keyword evidence="2" id="KW-1185">Reference proteome</keyword>
<accession>A0ACB9X517</accession>
<protein>
    <submittedName>
        <fullName evidence="1">Uncharacterized protein</fullName>
    </submittedName>
</protein>
<comment type="caution">
    <text evidence="1">The sequence shown here is derived from an EMBL/GenBank/DDBJ whole genome shotgun (WGS) entry which is preliminary data.</text>
</comment>
<evidence type="ECO:0000313" key="2">
    <source>
        <dbReference type="Proteomes" id="UP001057452"/>
    </source>
</evidence>
<dbReference type="EMBL" id="CM043792">
    <property type="protein sequence ID" value="KAI4821676.1"/>
    <property type="molecule type" value="Genomic_DNA"/>
</dbReference>
<proteinExistence type="predicted"/>
<sequence length="92" mass="10240">MSLLKQRGRELERFDGLSLIYWYVTNSPTQGSSSTGEKQNLFFHSAFFVPSTDSILSREGSHRQYKAALIVLLCSTGSLLQLYTSAVESSLS</sequence>